<dbReference type="Proteomes" id="UP001189429">
    <property type="component" value="Unassembled WGS sequence"/>
</dbReference>
<dbReference type="Pfam" id="PF01033">
    <property type="entry name" value="Somatomedin_B"/>
    <property type="match status" value="1"/>
</dbReference>
<evidence type="ECO:0000256" key="2">
    <source>
        <dbReference type="SAM" id="MobiDB-lite"/>
    </source>
</evidence>
<comment type="caution">
    <text evidence="5">The sequence shown here is derived from an EMBL/GenBank/DDBJ whole genome shotgun (WGS) entry which is preliminary data.</text>
</comment>
<dbReference type="InterPro" id="IPR001212">
    <property type="entry name" value="Somatomedin_B_dom"/>
</dbReference>
<feature type="domain" description="SMB" evidence="4">
    <location>
        <begin position="141"/>
        <end position="183"/>
    </location>
</feature>
<gene>
    <name evidence="5" type="ORF">PCOR1329_LOCUS33278</name>
</gene>
<dbReference type="Gene3D" id="4.10.410.20">
    <property type="match status" value="1"/>
</dbReference>
<feature type="region of interest" description="Disordered" evidence="2">
    <location>
        <begin position="561"/>
        <end position="582"/>
    </location>
</feature>
<evidence type="ECO:0000256" key="1">
    <source>
        <dbReference type="ARBA" id="ARBA00023157"/>
    </source>
</evidence>
<evidence type="ECO:0000259" key="4">
    <source>
        <dbReference type="PROSITE" id="PS50958"/>
    </source>
</evidence>
<dbReference type="EMBL" id="CAUYUJ010013925">
    <property type="protein sequence ID" value="CAK0836926.1"/>
    <property type="molecule type" value="Genomic_DNA"/>
</dbReference>
<accession>A0ABN9SWV9</accession>
<feature type="region of interest" description="Disordered" evidence="2">
    <location>
        <begin position="1"/>
        <end position="37"/>
    </location>
</feature>
<keyword evidence="1" id="KW-1015">Disulfide bond</keyword>
<dbReference type="SUPFAM" id="SSF90188">
    <property type="entry name" value="Somatomedin B domain"/>
    <property type="match status" value="1"/>
</dbReference>
<keyword evidence="3" id="KW-0472">Membrane</keyword>
<feature type="transmembrane region" description="Helical" evidence="3">
    <location>
        <begin position="45"/>
        <end position="67"/>
    </location>
</feature>
<sequence>MGPGGYAPMLPEEVGDARDRALQGPSPPHAPPDASAKRTRCQIRAVAVASAVLLTAGCAGVAAPALAGSYRRSLARSQLRRSVTLAAFDCAGAAPEAWPAPQRQWCCEVAKVCAASGPAAAHPAAASAPAAPCAGGAPPAPKGLCAEYGCGEPAPGQGCHCHPGCAGEGTCCGDYDAWCIAAGHAGEGAGAPEAEEGGAAAGGGGDDGAPSTTAGPLQDRLDLVPEVTGKAPPRPSPPVTSPVRGTSPRPASCPEEDPSLPKLYCFSIAQAEVTNAPNAFDELALIRKQFRLCGGVFGCTHYAVFSDRALEVGPKATSWTLPTVSSSLGGGASLTATWVNTEVFKTAWQTIIDEGTYLQDDFVVKADPDAVLVPTALQDILHQKGYAADQPTLFRNCPGGPRGLELFGSLEVVSRTGLSTYAAVGAQCQEKVENAALMGEDMWLQECMDAIGVQSVMVPDIMHDAYCSQDPLVAEMCIDGKAAYHPFKVADEWAKCFGIAVLPAKDRPKPRSDEDIAKVMAQQEEEQAKEREEQAKIIAQQQAAIQEQQAAQAKIIAEQQEAIQKQQEPRVRGIAGPKQAQA</sequence>
<keyword evidence="3" id="KW-1133">Transmembrane helix</keyword>
<keyword evidence="3" id="KW-0812">Transmembrane</keyword>
<dbReference type="InterPro" id="IPR036024">
    <property type="entry name" value="Somatomedin_B-like_dom_sf"/>
</dbReference>
<protein>
    <recommendedName>
        <fullName evidence="4">SMB domain-containing protein</fullName>
    </recommendedName>
</protein>
<keyword evidence="6" id="KW-1185">Reference proteome</keyword>
<evidence type="ECO:0000256" key="3">
    <source>
        <dbReference type="SAM" id="Phobius"/>
    </source>
</evidence>
<evidence type="ECO:0000313" key="6">
    <source>
        <dbReference type="Proteomes" id="UP001189429"/>
    </source>
</evidence>
<proteinExistence type="predicted"/>
<dbReference type="PROSITE" id="PS00524">
    <property type="entry name" value="SMB_1"/>
    <property type="match status" value="1"/>
</dbReference>
<reference evidence="5" key="1">
    <citation type="submission" date="2023-10" db="EMBL/GenBank/DDBJ databases">
        <authorList>
            <person name="Chen Y."/>
            <person name="Shah S."/>
            <person name="Dougan E. K."/>
            <person name="Thang M."/>
            <person name="Chan C."/>
        </authorList>
    </citation>
    <scope>NUCLEOTIDE SEQUENCE [LARGE SCALE GENOMIC DNA]</scope>
</reference>
<evidence type="ECO:0000313" key="5">
    <source>
        <dbReference type="EMBL" id="CAK0836926.1"/>
    </source>
</evidence>
<organism evidence="5 6">
    <name type="scientific">Prorocentrum cordatum</name>
    <dbReference type="NCBI Taxonomy" id="2364126"/>
    <lineage>
        <taxon>Eukaryota</taxon>
        <taxon>Sar</taxon>
        <taxon>Alveolata</taxon>
        <taxon>Dinophyceae</taxon>
        <taxon>Prorocentrales</taxon>
        <taxon>Prorocentraceae</taxon>
        <taxon>Prorocentrum</taxon>
    </lineage>
</organism>
<dbReference type="PROSITE" id="PS50958">
    <property type="entry name" value="SMB_2"/>
    <property type="match status" value="1"/>
</dbReference>
<feature type="region of interest" description="Disordered" evidence="2">
    <location>
        <begin position="189"/>
        <end position="256"/>
    </location>
</feature>
<name>A0ABN9SWV9_9DINO</name>